<reference evidence="2" key="1">
    <citation type="submission" date="2019-08" db="EMBL/GenBank/DDBJ databases">
        <title>Complete genome sequence of a mangrove-derived Streptomyces xiamenensis.</title>
        <authorList>
            <person name="Xu J."/>
        </authorList>
    </citation>
    <scope>NUCLEOTIDE SEQUENCE</scope>
    <source>
        <strain evidence="2">318</strain>
    </source>
</reference>
<name>A0A0F7CNZ1_9ACTN</name>
<dbReference type="EMBL" id="CP009922">
    <property type="protein sequence ID" value="AKG43751.1"/>
    <property type="molecule type" value="Genomic_DNA"/>
</dbReference>
<protein>
    <recommendedName>
        <fullName evidence="1">Elongation factor G-binding protein C-terminal treble-clef zinc-finger domain-containing protein</fullName>
    </recommendedName>
</protein>
<dbReference type="InterPro" id="IPR032330">
    <property type="entry name" value="EF-G-binding_C"/>
</dbReference>
<evidence type="ECO:0000313" key="3">
    <source>
        <dbReference type="Proteomes" id="UP000034034"/>
    </source>
</evidence>
<sequence length="165" mass="18001">MKALTENEIRASFVNCSKGETKRLYVPLDLATRPWDELDYLGWRDPRAPDRAYLVADVGGRPQAIALRSTAPSPGRKRHSMCSICLTTRAGGVALMVAPRAGRAGKQGDSVGSYLCDDLDCSLYVRGRKDPGDGARVYETLTVEEKVRRTVDNLAAFIAKVTATP</sequence>
<keyword evidence="3" id="KW-1185">Reference proteome</keyword>
<dbReference type="PATRIC" id="fig|408015.6.peg.2402"/>
<feature type="domain" description="Elongation factor G-binding protein C-terminal treble-clef zinc-finger" evidence="1">
    <location>
        <begin position="8"/>
        <end position="161"/>
    </location>
</feature>
<dbReference type="KEGG" id="sxi:SXIM_23670"/>
<gene>
    <name evidence="2" type="ORF">SXIM_23670</name>
</gene>
<dbReference type="STRING" id="408015.SXIM_23670"/>
<dbReference type="Pfam" id="PF16571">
    <property type="entry name" value="FBP_C"/>
    <property type="match status" value="1"/>
</dbReference>
<dbReference type="HOGENOM" id="CLU_116295_0_0_11"/>
<evidence type="ECO:0000313" key="2">
    <source>
        <dbReference type="EMBL" id="AKG43751.1"/>
    </source>
</evidence>
<dbReference type="Proteomes" id="UP000034034">
    <property type="component" value="Chromosome"/>
</dbReference>
<proteinExistence type="predicted"/>
<organism evidence="2 3">
    <name type="scientific">Streptomyces xiamenensis</name>
    <dbReference type="NCBI Taxonomy" id="408015"/>
    <lineage>
        <taxon>Bacteria</taxon>
        <taxon>Bacillati</taxon>
        <taxon>Actinomycetota</taxon>
        <taxon>Actinomycetes</taxon>
        <taxon>Kitasatosporales</taxon>
        <taxon>Streptomycetaceae</taxon>
        <taxon>Streptomyces</taxon>
    </lineage>
</organism>
<dbReference type="RefSeq" id="WP_030735195.1">
    <property type="nucleotide sequence ID" value="NZ_CP009922.3"/>
</dbReference>
<accession>A0A0F7CNZ1</accession>
<dbReference type="AlphaFoldDB" id="A0A0F7CNZ1"/>
<evidence type="ECO:0000259" key="1">
    <source>
        <dbReference type="Pfam" id="PF16571"/>
    </source>
</evidence>